<sequence length="256" mass="29293">MGGINHRPTSGTSVIMAMSAQCTWAIGQTIISLWQANGELEKAIIAATGKFDAVRHVNGINSDAVSHLERSIDFLYATLEGIHTIVQSYDDLLAKAEELKYSGNPLVHRISEWNLRELLEKRLYLPRSREVWDEVATKIEKHNLPEYFKWERDQFRRLIGPLQDLIQVINTCKEVAAVDPELFGKSVEFNQIPLRQYFLRVFNLWSSQLLMIEVSTSISTELFYRVEGNGSLTEVPPIPTRDDILQKAPKRVPVEW</sequence>
<accession>A0A947GH05</accession>
<dbReference type="EMBL" id="JAHHQF010000043">
    <property type="protein sequence ID" value="MBT9281753.1"/>
    <property type="molecule type" value="Genomic_DNA"/>
</dbReference>
<name>A0A947GH05_HYDSH</name>
<protein>
    <submittedName>
        <fullName evidence="1">Uncharacterized protein</fullName>
    </submittedName>
</protein>
<organism evidence="1 2">
    <name type="scientific">Hydrogenibacillus schlegelii</name>
    <name type="common">Bacillus schlegelii</name>
    <dbReference type="NCBI Taxonomy" id="1484"/>
    <lineage>
        <taxon>Bacteria</taxon>
        <taxon>Bacillati</taxon>
        <taxon>Bacillota</taxon>
        <taxon>Bacilli</taxon>
        <taxon>Bacillales</taxon>
        <taxon>Bacillales Family X. Incertae Sedis</taxon>
        <taxon>Hydrogenibacillus</taxon>
    </lineage>
</organism>
<proteinExistence type="predicted"/>
<dbReference type="AlphaFoldDB" id="A0A947GH05"/>
<reference evidence="1" key="1">
    <citation type="journal article" date="2021" name="Microbiology">
        <title>Metagenomic Analysis of the Microbial Community in the Underground Coal Fire Area (Kemerovo Region, Russia) Revealed Predominance of Thermophilic Members of the Phyla Deinococcus-thermus, Aquificae, and Firmicutes.</title>
        <authorList>
            <person name="Kadnikov V."/>
            <person name="Mardanov A.V."/>
            <person name="Beletsky A.V."/>
            <person name="Karnachuk O.V."/>
            <person name="Ravin N.V."/>
        </authorList>
    </citation>
    <scope>NUCLEOTIDE SEQUENCE</scope>
    <source>
        <strain evidence="1">RBS10-49</strain>
    </source>
</reference>
<evidence type="ECO:0000313" key="2">
    <source>
        <dbReference type="Proteomes" id="UP000748108"/>
    </source>
</evidence>
<gene>
    <name evidence="1" type="ORF">KM312_03715</name>
</gene>
<comment type="caution">
    <text evidence="1">The sequence shown here is derived from an EMBL/GenBank/DDBJ whole genome shotgun (WGS) entry which is preliminary data.</text>
</comment>
<dbReference type="Proteomes" id="UP000748108">
    <property type="component" value="Unassembled WGS sequence"/>
</dbReference>
<evidence type="ECO:0000313" key="1">
    <source>
        <dbReference type="EMBL" id="MBT9281753.1"/>
    </source>
</evidence>